<gene>
    <name evidence="1" type="ORF">AVEN_264637_1</name>
</gene>
<name>A0A4Y2T4I4_ARAVE</name>
<proteinExistence type="predicted"/>
<reference evidence="1 2" key="1">
    <citation type="journal article" date="2019" name="Sci. Rep.">
        <title>Orb-weaving spider Araneus ventricosus genome elucidates the spidroin gene catalogue.</title>
        <authorList>
            <person name="Kono N."/>
            <person name="Nakamura H."/>
            <person name="Ohtoshi R."/>
            <person name="Moran D.A.P."/>
            <person name="Shinohara A."/>
            <person name="Yoshida Y."/>
            <person name="Fujiwara M."/>
            <person name="Mori M."/>
            <person name="Tomita M."/>
            <person name="Arakawa K."/>
        </authorList>
    </citation>
    <scope>NUCLEOTIDE SEQUENCE [LARGE SCALE GENOMIC DNA]</scope>
</reference>
<dbReference type="EMBL" id="BGPR01025711">
    <property type="protein sequence ID" value="GBN94840.1"/>
    <property type="molecule type" value="Genomic_DNA"/>
</dbReference>
<comment type="caution">
    <text evidence="1">The sequence shown here is derived from an EMBL/GenBank/DDBJ whole genome shotgun (WGS) entry which is preliminary data.</text>
</comment>
<protein>
    <submittedName>
        <fullName evidence="1">Uncharacterized protein</fullName>
    </submittedName>
</protein>
<sequence length="127" mass="14122">MKQTSRRGRVQSQGRAHVLAVILANHSGYLVASMQSFYIDQDLEIQLAERIVEMGSNPRGRPNGLAYRLNHSAILVAVQSFLYDHVNEFDILSGKNETDGMGFNPRAEPNGLAVHALATLQPRRFCT</sequence>
<accession>A0A4Y2T4I4</accession>
<organism evidence="1 2">
    <name type="scientific">Araneus ventricosus</name>
    <name type="common">Orbweaver spider</name>
    <name type="synonym">Epeira ventricosa</name>
    <dbReference type="NCBI Taxonomy" id="182803"/>
    <lineage>
        <taxon>Eukaryota</taxon>
        <taxon>Metazoa</taxon>
        <taxon>Ecdysozoa</taxon>
        <taxon>Arthropoda</taxon>
        <taxon>Chelicerata</taxon>
        <taxon>Arachnida</taxon>
        <taxon>Araneae</taxon>
        <taxon>Araneomorphae</taxon>
        <taxon>Entelegynae</taxon>
        <taxon>Araneoidea</taxon>
        <taxon>Araneidae</taxon>
        <taxon>Araneus</taxon>
    </lineage>
</organism>
<evidence type="ECO:0000313" key="2">
    <source>
        <dbReference type="Proteomes" id="UP000499080"/>
    </source>
</evidence>
<dbReference type="AlphaFoldDB" id="A0A4Y2T4I4"/>
<dbReference type="Proteomes" id="UP000499080">
    <property type="component" value="Unassembled WGS sequence"/>
</dbReference>
<evidence type="ECO:0000313" key="1">
    <source>
        <dbReference type="EMBL" id="GBN94840.1"/>
    </source>
</evidence>
<keyword evidence="2" id="KW-1185">Reference proteome</keyword>